<evidence type="ECO:0000256" key="5">
    <source>
        <dbReference type="ARBA" id="ARBA00023150"/>
    </source>
</evidence>
<comment type="caution">
    <text evidence="13">The sequence shown here is derived from an EMBL/GenBank/DDBJ whole genome shotgun (WGS) entry which is preliminary data.</text>
</comment>
<reference evidence="13 14" key="1">
    <citation type="submission" date="2022-02" db="EMBL/GenBank/DDBJ databases">
        <title>Mesosutterella porci, a novel member of the family Sutterellaceae from pig feces.</title>
        <authorList>
            <person name="Wylensek D."/>
            <person name="Clavel T."/>
        </authorList>
    </citation>
    <scope>NUCLEOTIDE SEQUENCE [LARGE SCALE GENOMIC DNA]</scope>
    <source>
        <strain evidence="14">oilRF-744-wt-GAM-9</strain>
    </source>
</reference>
<accession>A0ABS9MTA3</accession>
<gene>
    <name evidence="13" type="primary">moaE</name>
    <name evidence="13" type="ORF">MAF45_10450</name>
</gene>
<evidence type="ECO:0000313" key="13">
    <source>
        <dbReference type="EMBL" id="MCG5031855.1"/>
    </source>
</evidence>
<dbReference type="GO" id="GO:0030366">
    <property type="term" value="F:molybdopterin synthase activity"/>
    <property type="evidence" value="ECO:0007669"/>
    <property type="project" value="UniProtKB-EC"/>
</dbReference>
<dbReference type="RefSeq" id="WP_237980467.1">
    <property type="nucleotide sequence ID" value="NZ_JAKNCT010000014.1"/>
</dbReference>
<evidence type="ECO:0000256" key="8">
    <source>
        <dbReference type="ARBA" id="ARBA00030407"/>
    </source>
</evidence>
<evidence type="ECO:0000256" key="6">
    <source>
        <dbReference type="ARBA" id="ARBA00026066"/>
    </source>
</evidence>
<comment type="subunit">
    <text evidence="6">Heterotetramer of 2 MoaD subunits and 2 MoaE subunits. Also stable as homodimer. The enzyme changes between these two forms during catalysis.</text>
</comment>
<evidence type="ECO:0000256" key="12">
    <source>
        <dbReference type="SAM" id="MobiDB-lite"/>
    </source>
</evidence>
<name>A0ABS9MTA3_9BURK</name>
<proteinExistence type="inferred from homology"/>
<evidence type="ECO:0000256" key="9">
    <source>
        <dbReference type="ARBA" id="ARBA00030781"/>
    </source>
</evidence>
<keyword evidence="13" id="KW-0808">Transferase</keyword>
<evidence type="ECO:0000256" key="11">
    <source>
        <dbReference type="ARBA" id="ARBA00049878"/>
    </source>
</evidence>
<dbReference type="PANTHER" id="PTHR23404">
    <property type="entry name" value="MOLYBDOPTERIN SYNTHASE RELATED"/>
    <property type="match status" value="1"/>
</dbReference>
<dbReference type="Proteomes" id="UP001297600">
    <property type="component" value="Unassembled WGS sequence"/>
</dbReference>
<organism evidence="13 14">
    <name type="scientific">Mesosutterella porci</name>
    <dbReference type="NCBI Taxonomy" id="2915351"/>
    <lineage>
        <taxon>Bacteria</taxon>
        <taxon>Pseudomonadati</taxon>
        <taxon>Pseudomonadota</taxon>
        <taxon>Betaproteobacteria</taxon>
        <taxon>Burkholderiales</taxon>
        <taxon>Sutterellaceae</taxon>
        <taxon>Mesosutterella</taxon>
    </lineage>
</organism>
<evidence type="ECO:0000256" key="1">
    <source>
        <dbReference type="ARBA" id="ARBA00005046"/>
    </source>
</evidence>
<keyword evidence="14" id="KW-1185">Reference proteome</keyword>
<evidence type="ECO:0000256" key="10">
    <source>
        <dbReference type="ARBA" id="ARBA00032474"/>
    </source>
</evidence>
<sequence length="158" mass="18132">MGVTKVEVRHEDFSLEEEMAALRRQDQSAGAAVSFVGVVRNRNQGDRILALELEYYPGMTESAIRTIVSDARKRWEIEDVVVIHRVGRLAIGEQIVLCLVTSEHRGEAFSACEFIMDWLKTEAPFWKREQTPKGLRWVEARESDERSRDRWKTPGQGA</sequence>
<evidence type="ECO:0000256" key="2">
    <source>
        <dbReference type="ARBA" id="ARBA00005426"/>
    </source>
</evidence>
<evidence type="ECO:0000313" key="14">
    <source>
        <dbReference type="Proteomes" id="UP001297600"/>
    </source>
</evidence>
<comment type="catalytic activity">
    <reaction evidence="11">
        <text>2 [molybdopterin-synthase sulfur-carrier protein]-C-terminal-Gly-aminoethanethioate + cyclic pyranopterin phosphate + H2O = molybdopterin + 2 [molybdopterin-synthase sulfur-carrier protein]-C-terminal Gly-Gly + 2 H(+)</text>
        <dbReference type="Rhea" id="RHEA:26333"/>
        <dbReference type="Rhea" id="RHEA-COMP:12202"/>
        <dbReference type="Rhea" id="RHEA-COMP:19907"/>
        <dbReference type="ChEBI" id="CHEBI:15377"/>
        <dbReference type="ChEBI" id="CHEBI:15378"/>
        <dbReference type="ChEBI" id="CHEBI:58698"/>
        <dbReference type="ChEBI" id="CHEBI:59648"/>
        <dbReference type="ChEBI" id="CHEBI:90778"/>
        <dbReference type="ChEBI" id="CHEBI:232372"/>
        <dbReference type="EC" id="2.8.1.12"/>
    </reaction>
</comment>
<evidence type="ECO:0000256" key="3">
    <source>
        <dbReference type="ARBA" id="ARBA00011950"/>
    </source>
</evidence>
<evidence type="ECO:0000256" key="4">
    <source>
        <dbReference type="ARBA" id="ARBA00013858"/>
    </source>
</evidence>
<dbReference type="EMBL" id="JAKNCT010000014">
    <property type="protein sequence ID" value="MCG5031855.1"/>
    <property type="molecule type" value="Genomic_DNA"/>
</dbReference>
<feature type="region of interest" description="Disordered" evidence="12">
    <location>
        <begin position="139"/>
        <end position="158"/>
    </location>
</feature>
<dbReference type="InterPro" id="IPR003448">
    <property type="entry name" value="Mopterin_biosynth_MoaE"/>
</dbReference>
<dbReference type="InterPro" id="IPR036563">
    <property type="entry name" value="MoaE_sf"/>
</dbReference>
<dbReference type="SUPFAM" id="SSF54690">
    <property type="entry name" value="Molybdopterin synthase subunit MoaE"/>
    <property type="match status" value="1"/>
</dbReference>
<dbReference type="EC" id="2.8.1.12" evidence="3"/>
<comment type="pathway">
    <text evidence="1">Cofactor biosynthesis; molybdopterin biosynthesis.</text>
</comment>
<protein>
    <recommendedName>
        <fullName evidence="4">Molybdopterin synthase catalytic subunit</fullName>
        <ecNumber evidence="3">2.8.1.12</ecNumber>
    </recommendedName>
    <alternativeName>
        <fullName evidence="9">MPT synthase subunit 2</fullName>
    </alternativeName>
    <alternativeName>
        <fullName evidence="7">Molybdenum cofactor biosynthesis protein E</fullName>
    </alternativeName>
    <alternativeName>
        <fullName evidence="8">Molybdopterin-converting factor large subunit</fullName>
    </alternativeName>
    <alternativeName>
        <fullName evidence="10">Molybdopterin-converting factor subunit 2</fullName>
    </alternativeName>
</protein>
<dbReference type="CDD" id="cd00756">
    <property type="entry name" value="MoaE"/>
    <property type="match status" value="1"/>
</dbReference>
<keyword evidence="5" id="KW-0501">Molybdenum cofactor biosynthesis</keyword>
<comment type="similarity">
    <text evidence="2">Belongs to the MoaE family.</text>
</comment>
<dbReference type="Gene3D" id="3.90.1170.40">
    <property type="entry name" value="Molybdopterin biosynthesis MoaE subunit"/>
    <property type="match status" value="1"/>
</dbReference>
<dbReference type="Pfam" id="PF02391">
    <property type="entry name" value="MoaE"/>
    <property type="match status" value="1"/>
</dbReference>
<dbReference type="NCBIfam" id="NF007959">
    <property type="entry name" value="PRK10678.1"/>
    <property type="match status" value="1"/>
</dbReference>
<feature type="compositionally biased region" description="Basic and acidic residues" evidence="12">
    <location>
        <begin position="139"/>
        <end position="152"/>
    </location>
</feature>
<evidence type="ECO:0000256" key="7">
    <source>
        <dbReference type="ARBA" id="ARBA00029745"/>
    </source>
</evidence>